<protein>
    <submittedName>
        <fullName evidence="8">Protein dml1</fullName>
    </submittedName>
</protein>
<dbReference type="GO" id="GO:0007005">
    <property type="term" value="P:mitochondrion organization"/>
    <property type="evidence" value="ECO:0007669"/>
    <property type="project" value="InterPro"/>
</dbReference>
<evidence type="ECO:0000259" key="6">
    <source>
        <dbReference type="Pfam" id="PF10644"/>
    </source>
</evidence>
<dbReference type="OrthoDB" id="271881at2759"/>
<evidence type="ECO:0000313" key="8">
    <source>
        <dbReference type="EMBL" id="KAH9822809.1"/>
    </source>
</evidence>
<proteinExistence type="inferred from homology"/>
<keyword evidence="4" id="KW-0496">Mitochondrion</keyword>
<evidence type="ECO:0000259" key="7">
    <source>
        <dbReference type="Pfam" id="PF14881"/>
    </source>
</evidence>
<comment type="caution">
    <text evidence="8">The sequence shown here is derived from an EMBL/GenBank/DDBJ whole genome shotgun (WGS) entry which is preliminary data.</text>
</comment>
<accession>A0A9W7SMC0</accession>
<comment type="subcellular location">
    <subcellularLocation>
        <location evidence="2">Mitochondrion</location>
    </subcellularLocation>
</comment>
<dbReference type="GO" id="GO:0005739">
    <property type="term" value="C:mitochondrion"/>
    <property type="evidence" value="ECO:0007669"/>
    <property type="project" value="UniProtKB-SubCell"/>
</dbReference>
<evidence type="ECO:0000256" key="5">
    <source>
        <dbReference type="SAM" id="MobiDB-lite"/>
    </source>
</evidence>
<dbReference type="AlphaFoldDB" id="A0A9W7SMC0"/>
<evidence type="ECO:0000256" key="4">
    <source>
        <dbReference type="ARBA" id="ARBA00023128"/>
    </source>
</evidence>
<evidence type="ECO:0000313" key="9">
    <source>
        <dbReference type="Proteomes" id="UP001138500"/>
    </source>
</evidence>
<dbReference type="Pfam" id="PF14881">
    <property type="entry name" value="Tubulin_3"/>
    <property type="match status" value="1"/>
</dbReference>
<feature type="domain" description="Misato Segment II tubulin-like" evidence="6">
    <location>
        <begin position="2"/>
        <end position="96"/>
    </location>
</feature>
<reference evidence="8 9" key="2">
    <citation type="journal article" date="2021" name="Curr. Genet.">
        <title>Genetic response to nitrogen starvation in the aggressive Eucalyptus foliar pathogen Teratosphaeria destructans.</title>
        <authorList>
            <person name="Havenga M."/>
            <person name="Wingfield B.D."/>
            <person name="Wingfield M.J."/>
            <person name="Dreyer L.L."/>
            <person name="Roets F."/>
            <person name="Aylward J."/>
        </authorList>
    </citation>
    <scope>NUCLEOTIDE SEQUENCE [LARGE SCALE GENOMIC DNA]</scope>
    <source>
        <strain evidence="8">CMW44962</strain>
    </source>
</reference>
<dbReference type="InterPro" id="IPR029209">
    <property type="entry name" value="DML1/Misato_tubulin"/>
</dbReference>
<dbReference type="Proteomes" id="UP001138500">
    <property type="component" value="Unassembled WGS sequence"/>
</dbReference>
<dbReference type="PANTHER" id="PTHR13391:SF0">
    <property type="entry name" value="PROTEIN MISATO HOMOLOG 1"/>
    <property type="match status" value="1"/>
</dbReference>
<dbReference type="Pfam" id="PF10644">
    <property type="entry name" value="Misat_Tub_SegII"/>
    <property type="match status" value="1"/>
</dbReference>
<evidence type="ECO:0000256" key="3">
    <source>
        <dbReference type="ARBA" id="ARBA00008507"/>
    </source>
</evidence>
<reference evidence="8 9" key="1">
    <citation type="journal article" date="2018" name="IMA Fungus">
        <title>IMA Genome-F 10: Nine draft genome sequences of Claviceps purpurea s.lat., including C. arundinis, C. humidiphila, and C. cf. spartinae, pseudomolecules for the pitch canker pathogen Fusarium circinatum, draft genome of Davidsoniella eucalypti, Grosmannia galeiformis, Quambalaria eucalypti, and Teratosphaeria destructans.</title>
        <authorList>
            <person name="Wingfield B.D."/>
            <person name="Liu M."/>
            <person name="Nguyen H.D."/>
            <person name="Lane F.A."/>
            <person name="Morgan S.W."/>
            <person name="De Vos L."/>
            <person name="Wilken P.M."/>
            <person name="Duong T.A."/>
            <person name="Aylward J."/>
            <person name="Coetzee M.P."/>
            <person name="Dadej K."/>
            <person name="De Beer Z.W."/>
            <person name="Findlay W."/>
            <person name="Havenga M."/>
            <person name="Kolarik M."/>
            <person name="Menzies J.G."/>
            <person name="Naidoo K."/>
            <person name="Pochopski O."/>
            <person name="Shoukouhi P."/>
            <person name="Santana Q.C."/>
            <person name="Seifert K.A."/>
            <person name="Soal N."/>
            <person name="Steenkamp E.T."/>
            <person name="Tatham C.T."/>
            <person name="van der Nest M.A."/>
            <person name="Wingfield M.J."/>
        </authorList>
    </citation>
    <scope>NUCLEOTIDE SEQUENCE [LARGE SCALE GENOMIC DNA]</scope>
    <source>
        <strain evidence="8">CMW44962</strain>
    </source>
</reference>
<name>A0A9W7SMC0_9PEZI</name>
<comment type="function">
    <text evidence="1">Involved in the partitioning of the mitochondrial organelle and mitochondrial DNA (mtDNA) inheritance.</text>
</comment>
<dbReference type="InterPro" id="IPR049942">
    <property type="entry name" value="DML1/Misato"/>
</dbReference>
<dbReference type="InterPro" id="IPR019605">
    <property type="entry name" value="Misato_II_tubulin-like"/>
</dbReference>
<comment type="similarity">
    <text evidence="3">Belongs to the misato family.</text>
</comment>
<sequence length="464" mass="51193">MHEILTLQFGPQANYLGTHYWNTQESYFTYAGQADSPIDHDVSFRAGIGADGHDTYTPRTLIYDLKGAFGTLRRENALYEVQQGGEPDGEWGGATGTELPRLTTETSALMPFERWRTGEEVFAGLDREEDLLDRDLRPWLEECDCLQGVQVWTGWDGAWGGFAARYLERMADELGKGSRWVYGLGGGRGRGLRERRVEAEAAVLSMVAFQGSASMVLPMDGCPGVLPRYVRVDAGSRWHTGALQAALVESVSLPMRLRVAEEGRASSDGFEATLGNDGKRTVVGAGLSVDEDLSEGHEQTNARVANGFTNGYHHEDEEDGPDKLDIDFFPDFTISPEPNNTNRTRPRPHIFSTTTTLRGNWASLIEPATASSARTSTHHCPLLFPLLSSFPPIFAFQSQPKKLAIKARLETSTAVATKIRELEGVARRVLEVEEREALGDVLGALAGEYEEGWSDDDEAEWDDD</sequence>
<evidence type="ECO:0000256" key="1">
    <source>
        <dbReference type="ARBA" id="ARBA00003757"/>
    </source>
</evidence>
<dbReference type="Gene3D" id="3.40.50.1440">
    <property type="entry name" value="Tubulin/FtsZ, GTPase domain"/>
    <property type="match status" value="1"/>
</dbReference>
<feature type="region of interest" description="Disordered" evidence="5">
    <location>
        <begin position="309"/>
        <end position="328"/>
    </location>
</feature>
<dbReference type="EMBL" id="RIBY02002201">
    <property type="protein sequence ID" value="KAH9822809.1"/>
    <property type="molecule type" value="Genomic_DNA"/>
</dbReference>
<dbReference type="SUPFAM" id="SSF52490">
    <property type="entry name" value="Tubulin nucleotide-binding domain-like"/>
    <property type="match status" value="1"/>
</dbReference>
<keyword evidence="9" id="KW-1185">Reference proteome</keyword>
<feature type="domain" description="DML1/Misato tubulin" evidence="7">
    <location>
        <begin position="107"/>
        <end position="257"/>
    </location>
</feature>
<dbReference type="InterPro" id="IPR036525">
    <property type="entry name" value="Tubulin/FtsZ_GTPase_sf"/>
</dbReference>
<evidence type="ECO:0000256" key="2">
    <source>
        <dbReference type="ARBA" id="ARBA00004173"/>
    </source>
</evidence>
<gene>
    <name evidence="8" type="ORF">Tdes44962_MAKER04642</name>
</gene>
<dbReference type="PANTHER" id="PTHR13391">
    <property type="entry name" value="MITOCHONDRIAL DISTRIBUTION REGULATOR MISATO"/>
    <property type="match status" value="1"/>
</dbReference>
<organism evidence="8 9">
    <name type="scientific">Teratosphaeria destructans</name>
    <dbReference type="NCBI Taxonomy" id="418781"/>
    <lineage>
        <taxon>Eukaryota</taxon>
        <taxon>Fungi</taxon>
        <taxon>Dikarya</taxon>
        <taxon>Ascomycota</taxon>
        <taxon>Pezizomycotina</taxon>
        <taxon>Dothideomycetes</taxon>
        <taxon>Dothideomycetidae</taxon>
        <taxon>Mycosphaerellales</taxon>
        <taxon>Teratosphaeriaceae</taxon>
        <taxon>Teratosphaeria</taxon>
    </lineage>
</organism>